<feature type="region of interest" description="Disordered" evidence="1">
    <location>
        <begin position="93"/>
        <end position="178"/>
    </location>
</feature>
<feature type="region of interest" description="Disordered" evidence="1">
    <location>
        <begin position="1"/>
        <end position="37"/>
    </location>
</feature>
<accession>A8NR67</accession>
<evidence type="ECO:0000313" key="3">
    <source>
        <dbReference type="Proteomes" id="UP000001861"/>
    </source>
</evidence>
<gene>
    <name evidence="2" type="ORF">CC1G_07134</name>
</gene>
<dbReference type="VEuPathDB" id="FungiDB:CC1G_07134"/>
<comment type="caution">
    <text evidence="2">The sequence shown here is derived from an EMBL/GenBank/DDBJ whole genome shotgun (WGS) entry which is preliminary data.</text>
</comment>
<feature type="compositionally biased region" description="Low complexity" evidence="1">
    <location>
        <begin position="241"/>
        <end position="251"/>
    </location>
</feature>
<reference evidence="2 3" key="1">
    <citation type="journal article" date="2010" name="Proc. Natl. Acad. Sci. U.S.A.">
        <title>Insights into evolution of multicellular fungi from the assembled chromosomes of the mushroom Coprinopsis cinerea (Coprinus cinereus).</title>
        <authorList>
            <person name="Stajich J.E."/>
            <person name="Wilke S.K."/>
            <person name="Ahren D."/>
            <person name="Au C.H."/>
            <person name="Birren B.W."/>
            <person name="Borodovsky M."/>
            <person name="Burns C."/>
            <person name="Canback B."/>
            <person name="Casselton L.A."/>
            <person name="Cheng C.K."/>
            <person name="Deng J."/>
            <person name="Dietrich F.S."/>
            <person name="Fargo D.C."/>
            <person name="Farman M.L."/>
            <person name="Gathman A.C."/>
            <person name="Goldberg J."/>
            <person name="Guigo R."/>
            <person name="Hoegger P.J."/>
            <person name="Hooker J.B."/>
            <person name="Huggins A."/>
            <person name="James T.Y."/>
            <person name="Kamada T."/>
            <person name="Kilaru S."/>
            <person name="Kodira C."/>
            <person name="Kues U."/>
            <person name="Kupfer D."/>
            <person name="Kwan H.S."/>
            <person name="Lomsadze A."/>
            <person name="Li W."/>
            <person name="Lilly W.W."/>
            <person name="Ma L.J."/>
            <person name="Mackey A.J."/>
            <person name="Manning G."/>
            <person name="Martin F."/>
            <person name="Muraguchi H."/>
            <person name="Natvig D.O."/>
            <person name="Palmerini H."/>
            <person name="Ramesh M.A."/>
            <person name="Rehmeyer C.J."/>
            <person name="Roe B.A."/>
            <person name="Shenoy N."/>
            <person name="Stanke M."/>
            <person name="Ter-Hovhannisyan V."/>
            <person name="Tunlid A."/>
            <person name="Velagapudi R."/>
            <person name="Vision T.J."/>
            <person name="Zeng Q."/>
            <person name="Zolan M.E."/>
            <person name="Pukkila P.J."/>
        </authorList>
    </citation>
    <scope>NUCLEOTIDE SEQUENCE [LARGE SCALE GENOMIC DNA]</scope>
    <source>
        <strain evidence="3">Okayama-7 / 130 / ATCC MYA-4618 / FGSC 9003</strain>
    </source>
</reference>
<name>A8NR67_COPC7</name>
<dbReference type="EMBL" id="AACS02000008">
    <property type="protein sequence ID" value="EAU86055.2"/>
    <property type="molecule type" value="Genomic_DNA"/>
</dbReference>
<keyword evidence="3" id="KW-1185">Reference proteome</keyword>
<feature type="region of interest" description="Disordered" evidence="1">
    <location>
        <begin position="211"/>
        <end position="259"/>
    </location>
</feature>
<feature type="compositionally biased region" description="Pro residues" evidence="1">
    <location>
        <begin position="113"/>
        <end position="126"/>
    </location>
</feature>
<sequence>MATVTHTLRSEYDPSKDRERLERDTGQLDEEERSEEWTKEALKTFKKRLKPPPLFVPATRPLDAWDVESAHASTSKVKLDDVPAAEKVDSLYKFLPRTKAESEPPSTKQTARPSPPSVPTPPPAAPQRPIERTTKNNWFIMKAIQSDSASKSAPVTPAPTLADILSREPPPLPSEARVKPPVWTVLGPANKGFSMLQRSGWNEGETLGPYAVRRKVEEPPLPDFLEEKEQSSRSKGKRPATSTTSSSTTQTVEIKLEDGITEVKQVDIVDLTLTSDSESDDEQMGENTPPAPHGNFIKEEEAEENATVMDDDDDVSGHGGRALLAPISTVLKADRMGIGLKPKTVAGPKGAYRIPQKRHISALQRS</sequence>
<evidence type="ECO:0000313" key="2">
    <source>
        <dbReference type="EMBL" id="EAU86055.2"/>
    </source>
</evidence>
<proteinExistence type="predicted"/>
<dbReference type="GeneID" id="6012245"/>
<dbReference type="Proteomes" id="UP000001861">
    <property type="component" value="Unassembled WGS sequence"/>
</dbReference>
<dbReference type="eggNOG" id="ENOG502SN0G">
    <property type="taxonomic scope" value="Eukaryota"/>
</dbReference>
<feature type="compositionally biased region" description="Acidic residues" evidence="1">
    <location>
        <begin position="300"/>
        <end position="314"/>
    </location>
</feature>
<dbReference type="HOGENOM" id="CLU_056416_0_0_1"/>
<dbReference type="OMA" id="QRHGWEE"/>
<dbReference type="OrthoDB" id="2538319at2759"/>
<evidence type="ECO:0000256" key="1">
    <source>
        <dbReference type="SAM" id="MobiDB-lite"/>
    </source>
</evidence>
<protein>
    <submittedName>
        <fullName evidence="2">Uncharacterized protein</fullName>
    </submittedName>
</protein>
<feature type="compositionally biased region" description="Basic and acidic residues" evidence="1">
    <location>
        <begin position="8"/>
        <end position="26"/>
    </location>
</feature>
<dbReference type="InParanoid" id="A8NR67"/>
<dbReference type="RefSeq" id="XP_001835710.2">
    <property type="nucleotide sequence ID" value="XM_001835658.2"/>
</dbReference>
<feature type="region of interest" description="Disordered" evidence="1">
    <location>
        <begin position="273"/>
        <end position="320"/>
    </location>
</feature>
<dbReference type="AlphaFoldDB" id="A8NR67"/>
<organism evidence="2 3">
    <name type="scientific">Coprinopsis cinerea (strain Okayama-7 / 130 / ATCC MYA-4618 / FGSC 9003)</name>
    <name type="common">Inky cap fungus</name>
    <name type="synonym">Hormographiella aspergillata</name>
    <dbReference type="NCBI Taxonomy" id="240176"/>
    <lineage>
        <taxon>Eukaryota</taxon>
        <taxon>Fungi</taxon>
        <taxon>Dikarya</taxon>
        <taxon>Basidiomycota</taxon>
        <taxon>Agaricomycotina</taxon>
        <taxon>Agaricomycetes</taxon>
        <taxon>Agaricomycetidae</taxon>
        <taxon>Agaricales</taxon>
        <taxon>Agaricineae</taxon>
        <taxon>Psathyrellaceae</taxon>
        <taxon>Coprinopsis</taxon>
    </lineage>
</organism>
<dbReference type="KEGG" id="cci:CC1G_07134"/>